<sequence>MIKSTYVPFICISQNRCIHLEPLLPSLRKRKRYIAVEVISDAPVQRNAFIAAVSQAGCAVLGDVGFAVCGISVLGFEDNVGIVKCWHTSVSQTIGVLTFMTWIDGQKVIVRAAGVSGTVKGAQIKFLQKGN</sequence>
<comment type="function">
    <text evidence="2">Part of ribonuclease P, a protein complex that generates mature tRNA molecules by cleaving their 5'-ends.</text>
</comment>
<keyword evidence="2" id="KW-0378">Hydrolase</keyword>
<keyword evidence="2" id="KW-0540">Nuclease</keyword>
<dbReference type="Pfam" id="PF01900">
    <property type="entry name" value="RNase_P_Rpp14"/>
    <property type="match status" value="1"/>
</dbReference>
<comment type="similarity">
    <text evidence="2">Belongs to the eukaryotic/archaeal RNase P protein component 2 family.</text>
</comment>
<evidence type="ECO:0000256" key="2">
    <source>
        <dbReference type="HAMAP-Rule" id="MF_00755"/>
    </source>
</evidence>
<dbReference type="GO" id="GO:0005737">
    <property type="term" value="C:cytoplasm"/>
    <property type="evidence" value="ECO:0007669"/>
    <property type="project" value="UniProtKB-SubCell"/>
</dbReference>
<proteinExistence type="inferred from homology"/>
<comment type="catalytic activity">
    <reaction evidence="2">
        <text>Endonucleolytic cleavage of RNA, removing 5'-extranucleotides from tRNA precursor.</text>
        <dbReference type="EC" id="3.1.26.5"/>
    </reaction>
</comment>
<dbReference type="GO" id="GO:0030677">
    <property type="term" value="C:ribonuclease P complex"/>
    <property type="evidence" value="ECO:0007669"/>
    <property type="project" value="UniProtKB-UniRule"/>
</dbReference>
<evidence type="ECO:0000313" key="4">
    <source>
        <dbReference type="Proteomes" id="UP000294855"/>
    </source>
</evidence>
<name>A0A484F7H4_9EURY</name>
<keyword evidence="2" id="KW-0255">Endonuclease</keyword>
<keyword evidence="4" id="KW-1185">Reference proteome</keyword>
<gene>
    <name evidence="2" type="primary">rnp2</name>
    <name evidence="3" type="ORF">C7391_0174</name>
</gene>
<evidence type="ECO:0000313" key="3">
    <source>
        <dbReference type="EMBL" id="TDQ71075.1"/>
    </source>
</evidence>
<dbReference type="GO" id="GO:0004526">
    <property type="term" value="F:ribonuclease P activity"/>
    <property type="evidence" value="ECO:0007669"/>
    <property type="project" value="UniProtKB-UniRule"/>
</dbReference>
<dbReference type="Gene3D" id="3.30.70.3250">
    <property type="entry name" value="Ribonuclease P, Pop5 subunit"/>
    <property type="match status" value="1"/>
</dbReference>
<organism evidence="3 4">
    <name type="scientific">Methanimicrococcus blatticola</name>
    <dbReference type="NCBI Taxonomy" id="91560"/>
    <lineage>
        <taxon>Archaea</taxon>
        <taxon>Methanobacteriati</taxon>
        <taxon>Methanobacteriota</taxon>
        <taxon>Stenosarchaea group</taxon>
        <taxon>Methanomicrobia</taxon>
        <taxon>Methanosarcinales</taxon>
        <taxon>Methanosarcinaceae</taxon>
        <taxon>Methanimicrococcus</taxon>
    </lineage>
</organism>
<comment type="caution">
    <text evidence="3">The sequence shown here is derived from an EMBL/GenBank/DDBJ whole genome shotgun (WGS) entry which is preliminary data.</text>
</comment>
<evidence type="ECO:0000256" key="1">
    <source>
        <dbReference type="ARBA" id="ARBA00022694"/>
    </source>
</evidence>
<comment type="subunit">
    <text evidence="2">Consists of a catalytic RNA component and at least 4-5 protein subunits.</text>
</comment>
<protein>
    <recommendedName>
        <fullName evidence="2">Ribonuclease P protein component 2</fullName>
        <shortName evidence="2">RNase P component 2</shortName>
        <ecNumber evidence="2">3.1.26.5</ecNumber>
    </recommendedName>
    <alternativeName>
        <fullName evidence="2">Pop5</fullName>
    </alternativeName>
</protein>
<comment type="subcellular location">
    <subcellularLocation>
        <location evidence="2">Cytoplasm</location>
    </subcellularLocation>
</comment>
<dbReference type="EMBL" id="SNYS01000005">
    <property type="protein sequence ID" value="TDQ71075.1"/>
    <property type="molecule type" value="Genomic_DNA"/>
</dbReference>
<keyword evidence="2" id="KW-0963">Cytoplasm</keyword>
<dbReference type="SUPFAM" id="SSF160350">
    <property type="entry name" value="Rnp2-like"/>
    <property type="match status" value="1"/>
</dbReference>
<dbReference type="GO" id="GO:0001682">
    <property type="term" value="P:tRNA 5'-leader removal"/>
    <property type="evidence" value="ECO:0007669"/>
    <property type="project" value="UniProtKB-UniRule"/>
</dbReference>
<reference evidence="3 4" key="1">
    <citation type="submission" date="2019-03" db="EMBL/GenBank/DDBJ databases">
        <title>Genomic Encyclopedia of Type Strains, Phase IV (KMG-IV): sequencing the most valuable type-strain genomes for metagenomic binning, comparative biology and taxonomic classification.</title>
        <authorList>
            <person name="Goeker M."/>
        </authorList>
    </citation>
    <scope>NUCLEOTIDE SEQUENCE [LARGE SCALE GENOMIC DNA]</scope>
    <source>
        <strain evidence="3 4">DSM 13328</strain>
    </source>
</reference>
<dbReference type="HAMAP" id="MF_00755">
    <property type="entry name" value="RNase_P_2"/>
    <property type="match status" value="1"/>
</dbReference>
<dbReference type="EC" id="3.1.26.5" evidence="2"/>
<dbReference type="InterPro" id="IPR002759">
    <property type="entry name" value="Pop5/Rpp14/Rnp2-like"/>
</dbReference>
<dbReference type="InterPro" id="IPR038085">
    <property type="entry name" value="Rnp2-like_sf"/>
</dbReference>
<accession>A0A484F7H4</accession>
<dbReference type="Proteomes" id="UP000294855">
    <property type="component" value="Unassembled WGS sequence"/>
</dbReference>
<keyword evidence="1 2" id="KW-0819">tRNA processing</keyword>
<dbReference type="AlphaFoldDB" id="A0A484F7H4"/>